<dbReference type="EMBL" id="MU006565">
    <property type="protein sequence ID" value="KAF2749976.1"/>
    <property type="molecule type" value="Genomic_DNA"/>
</dbReference>
<evidence type="ECO:0000256" key="1">
    <source>
        <dbReference type="ARBA" id="ARBA00006484"/>
    </source>
</evidence>
<dbReference type="Pfam" id="PF13561">
    <property type="entry name" value="adh_short_C2"/>
    <property type="match status" value="1"/>
</dbReference>
<organism evidence="6 7">
    <name type="scientific">Sporormia fimetaria CBS 119925</name>
    <dbReference type="NCBI Taxonomy" id="1340428"/>
    <lineage>
        <taxon>Eukaryota</taxon>
        <taxon>Fungi</taxon>
        <taxon>Dikarya</taxon>
        <taxon>Ascomycota</taxon>
        <taxon>Pezizomycotina</taxon>
        <taxon>Dothideomycetes</taxon>
        <taxon>Pleosporomycetidae</taxon>
        <taxon>Pleosporales</taxon>
        <taxon>Sporormiaceae</taxon>
        <taxon>Sporormia</taxon>
    </lineage>
</organism>
<dbReference type="SMART" id="SM00822">
    <property type="entry name" value="PKS_KR"/>
    <property type="match status" value="1"/>
</dbReference>
<evidence type="ECO:0000256" key="4">
    <source>
        <dbReference type="ARBA" id="ARBA00023027"/>
    </source>
</evidence>
<keyword evidence="7" id="KW-1185">Reference proteome</keyword>
<protein>
    <submittedName>
        <fullName evidence="6">Putative short-chain dehydrogenase</fullName>
    </submittedName>
</protein>
<gene>
    <name evidence="6" type="ORF">M011DRAFT_465625</name>
</gene>
<dbReference type="PRINTS" id="PR00081">
    <property type="entry name" value="GDHRDH"/>
</dbReference>
<dbReference type="PANTHER" id="PTHR24321:SF8">
    <property type="entry name" value="ESTRADIOL 17-BETA-DEHYDROGENASE 8-RELATED"/>
    <property type="match status" value="1"/>
</dbReference>
<dbReference type="InterPro" id="IPR057326">
    <property type="entry name" value="KR_dom"/>
</dbReference>
<dbReference type="OrthoDB" id="47007at2759"/>
<evidence type="ECO:0000256" key="2">
    <source>
        <dbReference type="ARBA" id="ARBA00022857"/>
    </source>
</evidence>
<proteinExistence type="inferred from homology"/>
<reference evidence="6" key="1">
    <citation type="journal article" date="2020" name="Stud. Mycol.">
        <title>101 Dothideomycetes genomes: a test case for predicting lifestyles and emergence of pathogens.</title>
        <authorList>
            <person name="Haridas S."/>
            <person name="Albert R."/>
            <person name="Binder M."/>
            <person name="Bloem J."/>
            <person name="Labutti K."/>
            <person name="Salamov A."/>
            <person name="Andreopoulos B."/>
            <person name="Baker S."/>
            <person name="Barry K."/>
            <person name="Bills G."/>
            <person name="Bluhm B."/>
            <person name="Cannon C."/>
            <person name="Castanera R."/>
            <person name="Culley D."/>
            <person name="Daum C."/>
            <person name="Ezra D."/>
            <person name="Gonzalez J."/>
            <person name="Henrissat B."/>
            <person name="Kuo A."/>
            <person name="Liang C."/>
            <person name="Lipzen A."/>
            <person name="Lutzoni F."/>
            <person name="Magnuson J."/>
            <person name="Mondo S."/>
            <person name="Nolan M."/>
            <person name="Ohm R."/>
            <person name="Pangilinan J."/>
            <person name="Park H.-J."/>
            <person name="Ramirez L."/>
            <person name="Alfaro M."/>
            <person name="Sun H."/>
            <person name="Tritt A."/>
            <person name="Yoshinaga Y."/>
            <person name="Zwiers L.-H."/>
            <person name="Turgeon B."/>
            <person name="Goodwin S."/>
            <person name="Spatafora J."/>
            <person name="Crous P."/>
            <person name="Grigoriev I."/>
        </authorList>
    </citation>
    <scope>NUCLEOTIDE SEQUENCE</scope>
    <source>
        <strain evidence="6">CBS 119925</strain>
    </source>
</reference>
<feature type="domain" description="Ketoreductase" evidence="5">
    <location>
        <begin position="26"/>
        <end position="217"/>
    </location>
</feature>
<evidence type="ECO:0000313" key="6">
    <source>
        <dbReference type="EMBL" id="KAF2749976.1"/>
    </source>
</evidence>
<name>A0A6A6VJI7_9PLEO</name>
<dbReference type="Gene3D" id="3.40.50.720">
    <property type="entry name" value="NAD(P)-binding Rossmann-like Domain"/>
    <property type="match status" value="1"/>
</dbReference>
<dbReference type="AlphaFoldDB" id="A0A6A6VJI7"/>
<dbReference type="PANTHER" id="PTHR24321">
    <property type="entry name" value="DEHYDROGENASES, SHORT CHAIN"/>
    <property type="match status" value="1"/>
</dbReference>
<dbReference type="CDD" id="cd05233">
    <property type="entry name" value="SDR_c"/>
    <property type="match status" value="1"/>
</dbReference>
<sequence>MMQRPANMRRSTSLNGPLPVFRLSGTVALLTGGGSKIGVETARRLLREGANVSLVDSSAELLEEAVKTLASTLSTGQVLRSRILTIVANVTDDEEVQVFVKKTITAFGRLDAVFLGAGVPYAGHAAKSLFETTEEDYERVMPLNVKSAFLGLKHAATAMRDLKNGGSIILASSIVGLRGTPGYILDATSQSALNGLAHTAAGELGQYGIRVNTIHPSGLGSTIKQTLETPEEIEEMKNAIPLGRFAQVDDIASVVAFLASEDSKFMTGGDLKIDGGIVSTATV</sequence>
<dbReference type="InterPro" id="IPR036291">
    <property type="entry name" value="NAD(P)-bd_dom_sf"/>
</dbReference>
<evidence type="ECO:0000259" key="5">
    <source>
        <dbReference type="SMART" id="SM00822"/>
    </source>
</evidence>
<keyword evidence="3" id="KW-0560">Oxidoreductase</keyword>
<dbReference type="GO" id="GO:0016491">
    <property type="term" value="F:oxidoreductase activity"/>
    <property type="evidence" value="ECO:0007669"/>
    <property type="project" value="UniProtKB-KW"/>
</dbReference>
<keyword evidence="2" id="KW-0521">NADP</keyword>
<dbReference type="SUPFAM" id="SSF51735">
    <property type="entry name" value="NAD(P)-binding Rossmann-fold domains"/>
    <property type="match status" value="1"/>
</dbReference>
<dbReference type="InterPro" id="IPR002347">
    <property type="entry name" value="SDR_fam"/>
</dbReference>
<dbReference type="FunFam" id="3.40.50.720:FF:000084">
    <property type="entry name" value="Short-chain dehydrogenase reductase"/>
    <property type="match status" value="1"/>
</dbReference>
<accession>A0A6A6VJI7</accession>
<keyword evidence="4" id="KW-0520">NAD</keyword>
<evidence type="ECO:0000313" key="7">
    <source>
        <dbReference type="Proteomes" id="UP000799440"/>
    </source>
</evidence>
<comment type="similarity">
    <text evidence="1">Belongs to the short-chain dehydrogenases/reductases (SDR) family.</text>
</comment>
<evidence type="ECO:0000256" key="3">
    <source>
        <dbReference type="ARBA" id="ARBA00023002"/>
    </source>
</evidence>
<dbReference type="Proteomes" id="UP000799440">
    <property type="component" value="Unassembled WGS sequence"/>
</dbReference>